<evidence type="ECO:0000313" key="2">
    <source>
        <dbReference type="Proteomes" id="UP000499080"/>
    </source>
</evidence>
<comment type="caution">
    <text evidence="1">The sequence shown here is derived from an EMBL/GenBank/DDBJ whole genome shotgun (WGS) entry which is preliminary data.</text>
</comment>
<name>A0A4Y2N119_ARAVE</name>
<protein>
    <submittedName>
        <fullName evidence="1">Uncharacterized protein</fullName>
    </submittedName>
</protein>
<dbReference type="EMBL" id="BGPR01008328">
    <property type="protein sequence ID" value="GBN33081.1"/>
    <property type="molecule type" value="Genomic_DNA"/>
</dbReference>
<proteinExistence type="predicted"/>
<organism evidence="1 2">
    <name type="scientific">Araneus ventricosus</name>
    <name type="common">Orbweaver spider</name>
    <name type="synonym">Epeira ventricosa</name>
    <dbReference type="NCBI Taxonomy" id="182803"/>
    <lineage>
        <taxon>Eukaryota</taxon>
        <taxon>Metazoa</taxon>
        <taxon>Ecdysozoa</taxon>
        <taxon>Arthropoda</taxon>
        <taxon>Chelicerata</taxon>
        <taxon>Arachnida</taxon>
        <taxon>Araneae</taxon>
        <taxon>Araneomorphae</taxon>
        <taxon>Entelegynae</taxon>
        <taxon>Araneoidea</taxon>
        <taxon>Araneidae</taxon>
        <taxon>Araneus</taxon>
    </lineage>
</organism>
<sequence>MRDGSHWLNTFAYPLDRPNLSLLCISDPPTHVFETRMKTMDEITVSGGKSRGRVVGENVVISHRIFSEKGDTPRFPTNGKNSFNGFLTLDNHFSVCDGPQPIEGRHFHLLTSS</sequence>
<reference evidence="1 2" key="1">
    <citation type="journal article" date="2019" name="Sci. Rep.">
        <title>Orb-weaving spider Araneus ventricosus genome elucidates the spidroin gene catalogue.</title>
        <authorList>
            <person name="Kono N."/>
            <person name="Nakamura H."/>
            <person name="Ohtoshi R."/>
            <person name="Moran D.A.P."/>
            <person name="Shinohara A."/>
            <person name="Yoshida Y."/>
            <person name="Fujiwara M."/>
            <person name="Mori M."/>
            <person name="Tomita M."/>
            <person name="Arakawa K."/>
        </authorList>
    </citation>
    <scope>NUCLEOTIDE SEQUENCE [LARGE SCALE GENOMIC DNA]</scope>
</reference>
<gene>
    <name evidence="1" type="ORF">AVEN_7619_1</name>
</gene>
<dbReference type="Proteomes" id="UP000499080">
    <property type="component" value="Unassembled WGS sequence"/>
</dbReference>
<keyword evidence="2" id="KW-1185">Reference proteome</keyword>
<dbReference type="AlphaFoldDB" id="A0A4Y2N119"/>
<accession>A0A4Y2N119</accession>
<evidence type="ECO:0000313" key="1">
    <source>
        <dbReference type="EMBL" id="GBN33081.1"/>
    </source>
</evidence>